<dbReference type="InterPro" id="IPR003356">
    <property type="entry name" value="DNA_methylase_A-5"/>
</dbReference>
<keyword evidence="5" id="KW-0949">S-adenosyl-L-methionine</keyword>
<dbReference type="GO" id="GO:0032259">
    <property type="term" value="P:methylation"/>
    <property type="evidence" value="ECO:0007669"/>
    <property type="project" value="UniProtKB-KW"/>
</dbReference>
<evidence type="ECO:0000256" key="1">
    <source>
        <dbReference type="ARBA" id="ARBA00006594"/>
    </source>
</evidence>
<sequence length="563" mass="63007">MKDDSSNDAILAESTEIAPVSHTISHRRTIGAFYTPITVSTALSNWGIRSKEDRVLEPCFGGCTFLEAAIERLKSFGHTRPEMNLFGCDLDPLAFQYLKTRVATDGLKSNFFLQDFMSFEFENLNQKEKFDLVIGNPPYIGHGKFGKSQREILDAWRKLHGITIDRRASLWAYFVIHALHFLKPGGRIAWVLPGSFLHAKYATSIREALHAAFSNVAAITIAERLFISEGTEETTVVLLADGYKRPPQREYISVTCVDSVDDFVNLLKTDDQTNTQPEQIYPGHGMVPHEAGEAHFAISEGDSIIDLGDIATLQIGLVTGNTKFFVKSKSDWKTEDVEARHLQYILPQSKWVSGINLTSVDTEIQISNDVPCLALNSPASPRAERLVRYLQSYDADLILKNATFGKRPHWFRFADDKIPDAFFVFMASLGPRIILNSVSCNATNSVYRVFFKDDVSLSMQKLAAISIHSTFSQLSAEIVGHARGSGALKLEPSSAHKIRLSMPDNLSENTINTAFNAVDAALRKRSWEEARKLADRLLFGNDTEKLALLDRGLLTVRNRRMRK</sequence>
<dbReference type="PRINTS" id="PR00507">
    <property type="entry name" value="N12N6MTFRASE"/>
</dbReference>
<dbReference type="STRING" id="551987.SAMN05192549_1262"/>
<dbReference type="PROSITE" id="PS00092">
    <property type="entry name" value="N6_MTASE"/>
    <property type="match status" value="1"/>
</dbReference>
<evidence type="ECO:0000256" key="5">
    <source>
        <dbReference type="ARBA" id="ARBA00022691"/>
    </source>
</evidence>
<comment type="similarity">
    <text evidence="1">Belongs to the N(4)/N(6)-methyltransferase family.</text>
</comment>
<dbReference type="EC" id="2.1.1.72" evidence="2"/>
<dbReference type="OrthoDB" id="32195at2"/>
<dbReference type="GO" id="GO:0009007">
    <property type="term" value="F:site-specific DNA-methyltransferase (adenine-specific) activity"/>
    <property type="evidence" value="ECO:0007669"/>
    <property type="project" value="UniProtKB-EC"/>
</dbReference>
<evidence type="ECO:0000256" key="4">
    <source>
        <dbReference type="ARBA" id="ARBA00022679"/>
    </source>
</evidence>
<name>A0A1M7REP7_9BURK</name>
<organism evidence="10 11">
    <name type="scientific">Duganella sacchari</name>
    <dbReference type="NCBI Taxonomy" id="551987"/>
    <lineage>
        <taxon>Bacteria</taxon>
        <taxon>Pseudomonadati</taxon>
        <taxon>Pseudomonadota</taxon>
        <taxon>Betaproteobacteria</taxon>
        <taxon>Burkholderiales</taxon>
        <taxon>Oxalobacteraceae</taxon>
        <taxon>Telluria group</taxon>
        <taxon>Duganella</taxon>
    </lineage>
</organism>
<dbReference type="AlphaFoldDB" id="A0A1M7REP7"/>
<dbReference type="Pfam" id="PF02384">
    <property type="entry name" value="N6_Mtase"/>
    <property type="match status" value="1"/>
</dbReference>
<keyword evidence="3 10" id="KW-0489">Methyltransferase</keyword>
<proteinExistence type="inferred from homology"/>
<comment type="catalytic activity">
    <reaction evidence="7">
        <text>a 2'-deoxyadenosine in DNA + S-adenosyl-L-methionine = an N(6)-methyl-2'-deoxyadenosine in DNA + S-adenosyl-L-homocysteine + H(+)</text>
        <dbReference type="Rhea" id="RHEA:15197"/>
        <dbReference type="Rhea" id="RHEA-COMP:12418"/>
        <dbReference type="Rhea" id="RHEA-COMP:12419"/>
        <dbReference type="ChEBI" id="CHEBI:15378"/>
        <dbReference type="ChEBI" id="CHEBI:57856"/>
        <dbReference type="ChEBI" id="CHEBI:59789"/>
        <dbReference type="ChEBI" id="CHEBI:90615"/>
        <dbReference type="ChEBI" id="CHEBI:90616"/>
        <dbReference type="EC" id="2.1.1.72"/>
    </reaction>
</comment>
<dbReference type="InterPro" id="IPR050953">
    <property type="entry name" value="N4_N6_ade-DNA_methylase"/>
</dbReference>
<dbReference type="CDD" id="cd02440">
    <property type="entry name" value="AdoMet_MTases"/>
    <property type="match status" value="1"/>
</dbReference>
<evidence type="ECO:0000256" key="3">
    <source>
        <dbReference type="ARBA" id="ARBA00022603"/>
    </source>
</evidence>
<reference evidence="11" key="1">
    <citation type="submission" date="2016-11" db="EMBL/GenBank/DDBJ databases">
        <authorList>
            <person name="Varghese N."/>
            <person name="Submissions S."/>
        </authorList>
    </citation>
    <scope>NUCLEOTIDE SEQUENCE [LARGE SCALE GENOMIC DNA]</scope>
    <source>
        <strain evidence="11">Sac-22</strain>
    </source>
</reference>
<dbReference type="SUPFAM" id="SSF53335">
    <property type="entry name" value="S-adenosyl-L-methionine-dependent methyltransferases"/>
    <property type="match status" value="1"/>
</dbReference>
<evidence type="ECO:0000256" key="7">
    <source>
        <dbReference type="ARBA" id="ARBA00047942"/>
    </source>
</evidence>
<evidence type="ECO:0000313" key="11">
    <source>
        <dbReference type="Proteomes" id="UP000184339"/>
    </source>
</evidence>
<feature type="domain" description="DNA methylase adenine-specific" evidence="8">
    <location>
        <begin position="28"/>
        <end position="263"/>
    </location>
</feature>
<accession>A0A1M7REP7</accession>
<evidence type="ECO:0000259" key="8">
    <source>
        <dbReference type="Pfam" id="PF02384"/>
    </source>
</evidence>
<gene>
    <name evidence="10" type="ORF">SAMN05192549_1262</name>
</gene>
<feature type="domain" description="Type II methyltransferase M.Eco57I C-terminal" evidence="9">
    <location>
        <begin position="297"/>
        <end position="538"/>
    </location>
</feature>
<dbReference type="Gene3D" id="3.40.50.150">
    <property type="entry name" value="Vaccinia Virus protein VP39"/>
    <property type="match status" value="1"/>
</dbReference>
<dbReference type="RefSeq" id="WP_072790950.1">
    <property type="nucleotide sequence ID" value="NZ_FRCX01000026.1"/>
</dbReference>
<dbReference type="PANTHER" id="PTHR33841:SF5">
    <property type="entry name" value="DNA METHYLASE (MODIFICATION METHYLASE) (METHYLTRANSFERASE)-RELATED"/>
    <property type="match status" value="1"/>
</dbReference>
<dbReference type="GO" id="GO:0008170">
    <property type="term" value="F:N-methyltransferase activity"/>
    <property type="evidence" value="ECO:0007669"/>
    <property type="project" value="InterPro"/>
</dbReference>
<dbReference type="InterPro" id="IPR054520">
    <property type="entry name" value="M_Eco57I_C"/>
</dbReference>
<keyword evidence="4" id="KW-0808">Transferase</keyword>
<dbReference type="EMBL" id="FRCX01000026">
    <property type="protein sequence ID" value="SHN44753.1"/>
    <property type="molecule type" value="Genomic_DNA"/>
</dbReference>
<dbReference type="GO" id="GO:0009307">
    <property type="term" value="P:DNA restriction-modification system"/>
    <property type="evidence" value="ECO:0007669"/>
    <property type="project" value="UniProtKB-KW"/>
</dbReference>
<dbReference type="InterPro" id="IPR002052">
    <property type="entry name" value="DNA_methylase_N6_adenine_CS"/>
</dbReference>
<dbReference type="GO" id="GO:0003677">
    <property type="term" value="F:DNA binding"/>
    <property type="evidence" value="ECO:0007669"/>
    <property type="project" value="InterPro"/>
</dbReference>
<evidence type="ECO:0000256" key="2">
    <source>
        <dbReference type="ARBA" id="ARBA00011900"/>
    </source>
</evidence>
<protein>
    <recommendedName>
        <fullName evidence="2">site-specific DNA-methyltransferase (adenine-specific)</fullName>
        <ecNumber evidence="2">2.1.1.72</ecNumber>
    </recommendedName>
</protein>
<dbReference type="Proteomes" id="UP000184339">
    <property type="component" value="Unassembled WGS sequence"/>
</dbReference>
<dbReference type="InterPro" id="IPR029063">
    <property type="entry name" value="SAM-dependent_MTases_sf"/>
</dbReference>
<dbReference type="Pfam" id="PF22837">
    <property type="entry name" value="M_Eco57I_C"/>
    <property type="match status" value="1"/>
</dbReference>
<evidence type="ECO:0000259" key="9">
    <source>
        <dbReference type="Pfam" id="PF22837"/>
    </source>
</evidence>
<evidence type="ECO:0000313" key="10">
    <source>
        <dbReference type="EMBL" id="SHN44753.1"/>
    </source>
</evidence>
<keyword evidence="6" id="KW-0680">Restriction system</keyword>
<dbReference type="PANTHER" id="PTHR33841">
    <property type="entry name" value="DNA METHYLTRANSFERASE YEEA-RELATED"/>
    <property type="match status" value="1"/>
</dbReference>
<evidence type="ECO:0000256" key="6">
    <source>
        <dbReference type="ARBA" id="ARBA00022747"/>
    </source>
</evidence>
<keyword evidence="11" id="KW-1185">Reference proteome</keyword>